<evidence type="ECO:0000256" key="3">
    <source>
        <dbReference type="ARBA" id="ARBA00023157"/>
    </source>
</evidence>
<dbReference type="Pfam" id="PF00530">
    <property type="entry name" value="SRCR"/>
    <property type="match status" value="1"/>
</dbReference>
<evidence type="ECO:0000313" key="6">
    <source>
        <dbReference type="Proteomes" id="UP001152795"/>
    </source>
</evidence>
<gene>
    <name evidence="5" type="ORF">PACLA_8A015924</name>
</gene>
<dbReference type="PROSITE" id="PS50287">
    <property type="entry name" value="SRCR_2"/>
    <property type="match status" value="1"/>
</dbReference>
<dbReference type="PANTHER" id="PTHR19331:SF465">
    <property type="entry name" value="EGG PEPTIDE SPERACT RECEPTOR"/>
    <property type="match status" value="1"/>
</dbReference>
<dbReference type="AlphaFoldDB" id="A0A6S7KIP0"/>
<keyword evidence="2" id="KW-0677">Repeat</keyword>
<keyword evidence="1" id="KW-0732">Signal</keyword>
<dbReference type="EMBL" id="CACRXK020039029">
    <property type="protein sequence ID" value="CAB4045365.1"/>
    <property type="molecule type" value="Genomic_DNA"/>
</dbReference>
<dbReference type="SMART" id="SM00202">
    <property type="entry name" value="SR"/>
    <property type="match status" value="1"/>
</dbReference>
<evidence type="ECO:0000313" key="5">
    <source>
        <dbReference type="EMBL" id="CAB4045365.1"/>
    </source>
</evidence>
<dbReference type="OrthoDB" id="5985384at2759"/>
<feature type="non-terminal residue" evidence="5">
    <location>
        <position position="106"/>
    </location>
</feature>
<dbReference type="Proteomes" id="UP001152795">
    <property type="component" value="Unassembled WGS sequence"/>
</dbReference>
<dbReference type="PRINTS" id="PR00258">
    <property type="entry name" value="SPERACTRCPTR"/>
</dbReference>
<proteinExistence type="predicted"/>
<dbReference type="InterPro" id="IPR036772">
    <property type="entry name" value="SRCR-like_dom_sf"/>
</dbReference>
<evidence type="ECO:0000256" key="1">
    <source>
        <dbReference type="ARBA" id="ARBA00022729"/>
    </source>
</evidence>
<evidence type="ECO:0000256" key="2">
    <source>
        <dbReference type="ARBA" id="ARBA00022737"/>
    </source>
</evidence>
<keyword evidence="3" id="KW-1015">Disulfide bond</keyword>
<dbReference type="PANTHER" id="PTHR19331">
    <property type="entry name" value="SCAVENGER RECEPTOR DOMAIN-CONTAINING"/>
    <property type="match status" value="1"/>
</dbReference>
<organism evidence="5 6">
    <name type="scientific">Paramuricea clavata</name>
    <name type="common">Red gorgonian</name>
    <name type="synonym">Violescent sea-whip</name>
    <dbReference type="NCBI Taxonomy" id="317549"/>
    <lineage>
        <taxon>Eukaryota</taxon>
        <taxon>Metazoa</taxon>
        <taxon>Cnidaria</taxon>
        <taxon>Anthozoa</taxon>
        <taxon>Octocorallia</taxon>
        <taxon>Malacalcyonacea</taxon>
        <taxon>Plexauridae</taxon>
        <taxon>Paramuricea</taxon>
    </lineage>
</organism>
<accession>A0A6S7KIP0</accession>
<dbReference type="InterPro" id="IPR001190">
    <property type="entry name" value="SRCR"/>
</dbReference>
<dbReference type="FunFam" id="3.10.250.10:FF:000011">
    <property type="entry name" value="Scavenger receptor class A member 5"/>
    <property type="match status" value="1"/>
</dbReference>
<protein>
    <submittedName>
        <fullName evidence="5">Deleted in malignant brain tumors 1 -like</fullName>
    </submittedName>
</protein>
<comment type="caution">
    <text evidence="5">The sequence shown here is derived from an EMBL/GenBank/DDBJ whole genome shotgun (WGS) entry which is preliminary data.</text>
</comment>
<keyword evidence="4" id="KW-0325">Glycoprotein</keyword>
<keyword evidence="6" id="KW-1185">Reference proteome</keyword>
<evidence type="ECO:0000256" key="4">
    <source>
        <dbReference type="ARBA" id="ARBA00023180"/>
    </source>
</evidence>
<feature type="non-terminal residue" evidence="5">
    <location>
        <position position="1"/>
    </location>
</feature>
<dbReference type="SUPFAM" id="SSF56487">
    <property type="entry name" value="SRCR-like"/>
    <property type="match status" value="1"/>
</dbReference>
<reference evidence="5" key="1">
    <citation type="submission" date="2020-04" db="EMBL/GenBank/DDBJ databases">
        <authorList>
            <person name="Alioto T."/>
            <person name="Alioto T."/>
            <person name="Gomez Garrido J."/>
        </authorList>
    </citation>
    <scope>NUCLEOTIDE SEQUENCE</scope>
    <source>
        <strain evidence="5">A484AB</strain>
    </source>
</reference>
<name>A0A6S7KIP0_PARCT</name>
<sequence length="106" mass="11390">ISLRLQGPSSTNGTGRVEVFFAGQWGTICDDAWDIRDARVVCRQLGYLNAVAALGGYKVPDGSGKIWLDSVRCKGSEKKLSTCSHDKWGSHNCGHSEDAGVECSNT</sequence>
<dbReference type="Gene3D" id="3.10.250.10">
    <property type="entry name" value="SRCR-like domain"/>
    <property type="match status" value="1"/>
</dbReference>
<dbReference type="GO" id="GO:0016020">
    <property type="term" value="C:membrane"/>
    <property type="evidence" value="ECO:0007669"/>
    <property type="project" value="InterPro"/>
</dbReference>